<dbReference type="Proteomes" id="UP000070497">
    <property type="component" value="Unassembled WGS sequence"/>
</dbReference>
<proteinExistence type="predicted"/>
<dbReference type="RefSeq" id="WP_061420501.1">
    <property type="nucleotide sequence ID" value="NZ_KQ969342.1"/>
</dbReference>
<accession>A0A139NTJ4</accession>
<organism evidence="1 2">
    <name type="scientific">Streptococcus oralis</name>
    <dbReference type="NCBI Taxonomy" id="1303"/>
    <lineage>
        <taxon>Bacteria</taxon>
        <taxon>Bacillati</taxon>
        <taxon>Bacillota</taxon>
        <taxon>Bacilli</taxon>
        <taxon>Lactobacillales</taxon>
        <taxon>Streptococcaceae</taxon>
        <taxon>Streptococcus</taxon>
    </lineage>
</organism>
<dbReference type="EMBL" id="LQRI01000234">
    <property type="protein sequence ID" value="KXT79173.1"/>
    <property type="molecule type" value="Genomic_DNA"/>
</dbReference>
<comment type="caution">
    <text evidence="1">The sequence shown here is derived from an EMBL/GenBank/DDBJ whole genome shotgun (WGS) entry which is preliminary data.</text>
</comment>
<dbReference type="PATRIC" id="fig|1303.77.peg.2091"/>
<evidence type="ECO:0000313" key="2">
    <source>
        <dbReference type="Proteomes" id="UP000070497"/>
    </source>
</evidence>
<dbReference type="AlphaFoldDB" id="A0A139NTJ4"/>
<protein>
    <submittedName>
        <fullName evidence="1">Uncharacterized protein</fullName>
    </submittedName>
</protein>
<reference evidence="1 2" key="1">
    <citation type="submission" date="2016-01" db="EMBL/GenBank/DDBJ databases">
        <title>Highly variable Streptococcus oralis are common among viridans streptococci isolated from primates.</title>
        <authorList>
            <person name="Denapaite D."/>
            <person name="Rieger M."/>
            <person name="Koendgen S."/>
            <person name="Brueckner R."/>
            <person name="Ochigava I."/>
            <person name="Kappeler P."/>
            <person name="Maetz-Rensing K."/>
            <person name="Leendertz F."/>
            <person name="Hakenbeck R."/>
        </authorList>
    </citation>
    <scope>NUCLEOTIDE SEQUENCE [LARGE SCALE GENOMIC DNA]</scope>
    <source>
        <strain evidence="1 2">DD14</strain>
    </source>
</reference>
<sequence>MNFKKRELSLTNLIGFRLELNPQATFFERLISDSKRFKLQMIQNGFYADGPIFYSYNPMKTVQDVLVFTTVGNKLEIKGENTSGIFFQESLNFTTDFYYRHYNQEEPIPYEEIEKEISKLGFKLVNIIHVVLDLYGDHVIDMYCEVEKD</sequence>
<name>A0A139NTJ4_STROR</name>
<evidence type="ECO:0000313" key="1">
    <source>
        <dbReference type="EMBL" id="KXT79173.1"/>
    </source>
</evidence>
<gene>
    <name evidence="1" type="ORF">SORDD14_01881</name>
</gene>